<feature type="compositionally biased region" description="Polar residues" evidence="1">
    <location>
        <begin position="50"/>
        <end position="74"/>
    </location>
</feature>
<feature type="region of interest" description="Disordered" evidence="1">
    <location>
        <begin position="109"/>
        <end position="226"/>
    </location>
</feature>
<feature type="compositionally biased region" description="Low complexity" evidence="1">
    <location>
        <begin position="206"/>
        <end position="219"/>
    </location>
</feature>
<evidence type="ECO:0000256" key="1">
    <source>
        <dbReference type="SAM" id="MobiDB-lite"/>
    </source>
</evidence>
<gene>
    <name evidence="2" type="ORF">AVDCRST_MAG69-1398</name>
</gene>
<protein>
    <submittedName>
        <fullName evidence="2">Uncharacterized protein</fullName>
    </submittedName>
</protein>
<feature type="compositionally biased region" description="Polar residues" evidence="1">
    <location>
        <begin position="164"/>
        <end position="185"/>
    </location>
</feature>
<sequence length="226" mass="22995">MPLRTPRSRPRRRPARVASLAAVGFAIGAGAALARRIGLDRKLGLGGGSDINTRWSDTATPGVSTTPALPTPSNYDVGGPPSNTATHVPVPPPTVPDAVDEEAETAAAAAEAAGIGGTVSPYASDDPLTIEDEELRPLLEGGEGVSEGLEQADGELVDAAEPSDTASPYQQQIDEVIGQQDNPFSGESAEAFDAIDSPLDVDQPGDDQGASSTGASSDAANEDRDP</sequence>
<organism evidence="2">
    <name type="scientific">uncultured Solirubrobacteraceae bacterium</name>
    <dbReference type="NCBI Taxonomy" id="1162706"/>
    <lineage>
        <taxon>Bacteria</taxon>
        <taxon>Bacillati</taxon>
        <taxon>Actinomycetota</taxon>
        <taxon>Thermoleophilia</taxon>
        <taxon>Solirubrobacterales</taxon>
        <taxon>Solirubrobacteraceae</taxon>
        <taxon>environmental samples</taxon>
    </lineage>
</organism>
<name>A0A6J4S8Q6_9ACTN</name>
<accession>A0A6J4S8Q6</accession>
<dbReference type="AlphaFoldDB" id="A0A6J4S8Q6"/>
<feature type="non-terminal residue" evidence="2">
    <location>
        <position position="226"/>
    </location>
</feature>
<dbReference type="EMBL" id="CADCVP010000152">
    <property type="protein sequence ID" value="CAA9492268.1"/>
    <property type="molecule type" value="Genomic_DNA"/>
</dbReference>
<evidence type="ECO:0000313" key="2">
    <source>
        <dbReference type="EMBL" id="CAA9492268.1"/>
    </source>
</evidence>
<reference evidence="2" key="1">
    <citation type="submission" date="2020-02" db="EMBL/GenBank/DDBJ databases">
        <authorList>
            <person name="Meier V. D."/>
        </authorList>
    </citation>
    <scope>NUCLEOTIDE SEQUENCE</scope>
    <source>
        <strain evidence="2">AVDCRST_MAG69</strain>
    </source>
</reference>
<proteinExistence type="predicted"/>
<feature type="region of interest" description="Disordered" evidence="1">
    <location>
        <begin position="45"/>
        <end position="97"/>
    </location>
</feature>